<dbReference type="PANTHER" id="PTHR37015">
    <property type="entry name" value="REVERSE TRANSCRIPTASE DOMAIN-CONTAINING PROTEIN"/>
    <property type="match status" value="1"/>
</dbReference>
<proteinExistence type="predicted"/>
<dbReference type="AlphaFoldDB" id="A0ABD3EZN2"/>
<reference evidence="1 2" key="1">
    <citation type="submission" date="2024-09" db="EMBL/GenBank/DDBJ databases">
        <title>Genome sequencing and assembly of Phytophthora oleae, isolate VK10A, causative agent of rot of olive drupes.</title>
        <authorList>
            <person name="Conti Taguali S."/>
            <person name="Riolo M."/>
            <person name="La Spada F."/>
            <person name="Cacciola S.O."/>
            <person name="Dionisio G."/>
        </authorList>
    </citation>
    <scope>NUCLEOTIDE SEQUENCE [LARGE SCALE GENOMIC DNA]</scope>
    <source>
        <strain evidence="1 2">VK10A</strain>
    </source>
</reference>
<evidence type="ECO:0000313" key="2">
    <source>
        <dbReference type="Proteomes" id="UP001632037"/>
    </source>
</evidence>
<gene>
    <name evidence="1" type="ORF">V7S43_015522</name>
</gene>
<keyword evidence="2" id="KW-1185">Reference proteome</keyword>
<name>A0ABD3EZN2_9STRA</name>
<evidence type="ECO:0000313" key="1">
    <source>
        <dbReference type="EMBL" id="KAL3659534.1"/>
    </source>
</evidence>
<dbReference type="Proteomes" id="UP001632037">
    <property type="component" value="Unassembled WGS sequence"/>
</dbReference>
<comment type="caution">
    <text evidence="1">The sequence shown here is derived from an EMBL/GenBank/DDBJ whole genome shotgun (WGS) entry which is preliminary data.</text>
</comment>
<dbReference type="EMBL" id="JBIMZQ010000046">
    <property type="protein sequence ID" value="KAL3659534.1"/>
    <property type="molecule type" value="Genomic_DNA"/>
</dbReference>
<dbReference type="PANTHER" id="PTHR37015:SF2">
    <property type="entry name" value="REVERSE TRANSCRIPTASE DOMAIN-CONTAINING PROTEIN"/>
    <property type="match status" value="1"/>
</dbReference>
<accession>A0ABD3EZN2</accession>
<protein>
    <submittedName>
        <fullName evidence="1">Uncharacterized protein</fullName>
    </submittedName>
</protein>
<sequence length="303" mass="34950">MADQLAAAISTFGWINVYNKYMFFFLRNFGKPSPIFGLSHVEDALATLRRIHTLVFPKTKGDALGYLREQIMRGRQSPAPSMPAAWMYWPLNVGGLGLCNPFLAVWDVQESLYTHLSDYHTRDDREWPKLKKDWEWQSPFSTVFEGLKQKYELFAERIESEGREWIKGCSGTDRFAYMKSSKFSDRQRTGGRHEPDFDDTFKLRSFDEYVQLLPSVKDSFLSTEFKVLLSEASECTPPQPKLALQREAASLFSSAHASGYLWESVAYIYSAQVMEEFGTLSFFSRELLPAQLIESIKKKTVTW</sequence>
<organism evidence="1 2">
    <name type="scientific">Phytophthora oleae</name>
    <dbReference type="NCBI Taxonomy" id="2107226"/>
    <lineage>
        <taxon>Eukaryota</taxon>
        <taxon>Sar</taxon>
        <taxon>Stramenopiles</taxon>
        <taxon>Oomycota</taxon>
        <taxon>Peronosporomycetes</taxon>
        <taxon>Peronosporales</taxon>
        <taxon>Peronosporaceae</taxon>
        <taxon>Phytophthora</taxon>
    </lineage>
</organism>